<accession>A0AAE3GWP9</accession>
<dbReference type="SUPFAM" id="SSF48452">
    <property type="entry name" value="TPR-like"/>
    <property type="match status" value="2"/>
</dbReference>
<sequence>MRTIKSTFTPLATSMIVTDATSHKVSSWNRQTYQRLKLALSLNLRRQIFVAVCDDLSLRNRLASQLHHELEISSARESFSSQSYPKLVSLNLNLSDPNPFAQMIQWLSQNPPSRRITIAPGFQILGIERLTRQPPTIQRLFLKHLRKIECHLPHLEVSLLLWLPRPWFHNIVQSAPEFWQWHTGVFEFEGEPTPLPPVGIYSPESSDNRRELGETTGSFKADLRSLLDGDLVETGDFAFNSDGINWQNQLVGDDALLGSAANGIMSDRRDACPTDIGDRSGGDNFAISQLYRNDFAPVIGDDGIGDNFLVSQLLNIDGFNSEISDEYNSFTLNDLKNNPISDQKIGDNSASYQLNGDEGNREIGDNSAIAESDSFIVDGVKESVSPADAYLQLGDQYRQAIEGGDVSEENLAIAIQAYELALQSLDESSSQAPNILNDLGNLYWMLSRHSHNIAHRTSYLEQGIQAYQIALTKIVAEDAPQIYAMIQNNLGAAYGDLARYQEPVESLELSIRAYQEALHYRSGEIDPIKYASTQNNLGTAYWYLAQHQSPVENLHQAITAYAESLCYYTTESEKMNWAMIQNNLGTAYWNLAQYEQPQMWLELAVLAYKDALSYRTHESAPAASAATENNLGTAYWHLADRCQDVPERRLEYLQHCILAYQNAIALVEQLAENNPPVSVNFDVIATRNNLGLAHYQLATEAEFSLDGAVKSEHLAGALEQQVKSCLAGKPESDAYQTALSYLIKTIRTFYQERGISGQNFALSKVPGKLLPEILPRL</sequence>
<organism evidence="1 2">
    <name type="scientific">Limnofasciculus baicalensis BBK-W-15</name>
    <dbReference type="NCBI Taxonomy" id="2699891"/>
    <lineage>
        <taxon>Bacteria</taxon>
        <taxon>Bacillati</taxon>
        <taxon>Cyanobacteriota</taxon>
        <taxon>Cyanophyceae</taxon>
        <taxon>Coleofasciculales</taxon>
        <taxon>Coleofasciculaceae</taxon>
        <taxon>Limnofasciculus</taxon>
        <taxon>Limnofasciculus baicalensis</taxon>
    </lineage>
</organism>
<dbReference type="EMBL" id="JAMZMM010000415">
    <property type="protein sequence ID" value="MCP2731859.1"/>
    <property type="molecule type" value="Genomic_DNA"/>
</dbReference>
<protein>
    <submittedName>
        <fullName evidence="1">Tetratricopeptide repeat protein</fullName>
    </submittedName>
</protein>
<dbReference type="InterPro" id="IPR011990">
    <property type="entry name" value="TPR-like_helical_dom_sf"/>
</dbReference>
<dbReference type="PANTHER" id="PTHR19959">
    <property type="entry name" value="KINESIN LIGHT CHAIN"/>
    <property type="match status" value="1"/>
</dbReference>
<dbReference type="Gene3D" id="1.25.40.10">
    <property type="entry name" value="Tetratricopeptide repeat domain"/>
    <property type="match status" value="2"/>
</dbReference>
<dbReference type="AlphaFoldDB" id="A0AAE3GWP9"/>
<comment type="caution">
    <text evidence="1">The sequence shown here is derived from an EMBL/GenBank/DDBJ whole genome shotgun (WGS) entry which is preliminary data.</text>
</comment>
<reference evidence="1" key="1">
    <citation type="submission" date="2022-06" db="EMBL/GenBank/DDBJ databases">
        <title>New cyanobacteria of genus Symplocastrum in benthos of Lake Baikal.</title>
        <authorList>
            <person name="Sorokovikova E."/>
            <person name="Tikhonova I."/>
            <person name="Krasnopeev A."/>
            <person name="Evseev P."/>
            <person name="Gladkikh A."/>
            <person name="Belykh O."/>
        </authorList>
    </citation>
    <scope>NUCLEOTIDE SEQUENCE</scope>
    <source>
        <strain evidence="1">BBK-W-15</strain>
    </source>
</reference>
<dbReference type="PANTHER" id="PTHR19959:SF119">
    <property type="entry name" value="FUNGAL LIPASE-LIKE DOMAIN-CONTAINING PROTEIN"/>
    <property type="match status" value="1"/>
</dbReference>
<evidence type="ECO:0000313" key="1">
    <source>
        <dbReference type="EMBL" id="MCP2731859.1"/>
    </source>
</evidence>
<evidence type="ECO:0000313" key="2">
    <source>
        <dbReference type="Proteomes" id="UP001204953"/>
    </source>
</evidence>
<proteinExistence type="predicted"/>
<dbReference type="RefSeq" id="WP_254014590.1">
    <property type="nucleotide sequence ID" value="NZ_JAMZMM010000415.1"/>
</dbReference>
<keyword evidence="2" id="KW-1185">Reference proteome</keyword>
<name>A0AAE3GWP9_9CYAN</name>
<dbReference type="Proteomes" id="UP001204953">
    <property type="component" value="Unassembled WGS sequence"/>
</dbReference>
<gene>
    <name evidence="1" type="ORF">NJ959_25845</name>
</gene>